<dbReference type="Proteomes" id="UP001443914">
    <property type="component" value="Unassembled WGS sequence"/>
</dbReference>
<dbReference type="InterPro" id="IPR046848">
    <property type="entry name" value="E_motif"/>
</dbReference>
<dbReference type="PROSITE" id="PS51375">
    <property type="entry name" value="PPR"/>
    <property type="match status" value="5"/>
</dbReference>
<dbReference type="NCBIfam" id="TIGR00756">
    <property type="entry name" value="PPR"/>
    <property type="match status" value="6"/>
</dbReference>
<dbReference type="GO" id="GO:0008270">
    <property type="term" value="F:zinc ion binding"/>
    <property type="evidence" value="ECO:0007669"/>
    <property type="project" value="InterPro"/>
</dbReference>
<accession>A0AAW1IMH8</accession>
<dbReference type="Pfam" id="PF01535">
    <property type="entry name" value="PPR"/>
    <property type="match status" value="8"/>
</dbReference>
<evidence type="ECO:0000256" key="2">
    <source>
        <dbReference type="ARBA" id="ARBA00022737"/>
    </source>
</evidence>
<dbReference type="PANTHER" id="PTHR47926">
    <property type="entry name" value="PENTATRICOPEPTIDE REPEAT-CONTAINING PROTEIN"/>
    <property type="match status" value="1"/>
</dbReference>
<comment type="caution">
    <text evidence="5">The sequence shown here is derived from an EMBL/GenBank/DDBJ whole genome shotgun (WGS) entry which is preliminary data.</text>
</comment>
<comment type="similarity">
    <text evidence="1">Belongs to the PPR family. PCMP-H subfamily.</text>
</comment>
<dbReference type="InterPro" id="IPR046960">
    <property type="entry name" value="PPR_At4g14850-like_plant"/>
</dbReference>
<keyword evidence="2" id="KW-0677">Repeat</keyword>
<protein>
    <recommendedName>
        <fullName evidence="4">DYW domain-containing protein</fullName>
    </recommendedName>
</protein>
<dbReference type="GO" id="GO:0099402">
    <property type="term" value="P:plant organ development"/>
    <property type="evidence" value="ECO:0007669"/>
    <property type="project" value="UniProtKB-ARBA"/>
</dbReference>
<dbReference type="SUPFAM" id="SSF48452">
    <property type="entry name" value="TPR-like"/>
    <property type="match status" value="1"/>
</dbReference>
<dbReference type="InterPro" id="IPR011990">
    <property type="entry name" value="TPR-like_helical_dom_sf"/>
</dbReference>
<dbReference type="EMBL" id="JBDFQZ010000009">
    <property type="protein sequence ID" value="KAK9690707.1"/>
    <property type="molecule type" value="Genomic_DNA"/>
</dbReference>
<name>A0AAW1IMH8_SAPOF</name>
<feature type="repeat" description="PPR" evidence="3">
    <location>
        <begin position="394"/>
        <end position="428"/>
    </location>
</feature>
<dbReference type="AlphaFoldDB" id="A0AAW1IMH8"/>
<dbReference type="EMBL" id="JBDFQZ010000009">
    <property type="protein sequence ID" value="KAK9690708.1"/>
    <property type="molecule type" value="Genomic_DNA"/>
</dbReference>
<evidence type="ECO:0000256" key="1">
    <source>
        <dbReference type="ARBA" id="ARBA00006643"/>
    </source>
</evidence>
<feature type="repeat" description="PPR" evidence="3">
    <location>
        <begin position="529"/>
        <end position="559"/>
    </location>
</feature>
<dbReference type="InterPro" id="IPR032867">
    <property type="entry name" value="DYW_dom"/>
</dbReference>
<dbReference type="Pfam" id="PF20431">
    <property type="entry name" value="E_motif"/>
    <property type="match status" value="1"/>
</dbReference>
<proteinExistence type="inferred from homology"/>
<evidence type="ECO:0000259" key="4">
    <source>
        <dbReference type="Pfam" id="PF14432"/>
    </source>
</evidence>
<dbReference type="Pfam" id="PF13041">
    <property type="entry name" value="PPR_2"/>
    <property type="match status" value="1"/>
</dbReference>
<evidence type="ECO:0000313" key="6">
    <source>
        <dbReference type="Proteomes" id="UP001443914"/>
    </source>
</evidence>
<dbReference type="Pfam" id="PF14432">
    <property type="entry name" value="DYW_deaminase"/>
    <property type="match status" value="1"/>
</dbReference>
<feature type="repeat" description="PPR" evidence="3">
    <location>
        <begin position="92"/>
        <end position="126"/>
    </location>
</feature>
<evidence type="ECO:0000313" key="5">
    <source>
        <dbReference type="EMBL" id="KAK9690708.1"/>
    </source>
</evidence>
<dbReference type="FunFam" id="1.25.40.10:FF:000436">
    <property type="entry name" value="Pentatricopeptide repeat-containing protein At5g39350 family"/>
    <property type="match status" value="1"/>
</dbReference>
<organism evidence="5 6">
    <name type="scientific">Saponaria officinalis</name>
    <name type="common">Common soapwort</name>
    <name type="synonym">Lychnis saponaria</name>
    <dbReference type="NCBI Taxonomy" id="3572"/>
    <lineage>
        <taxon>Eukaryota</taxon>
        <taxon>Viridiplantae</taxon>
        <taxon>Streptophyta</taxon>
        <taxon>Embryophyta</taxon>
        <taxon>Tracheophyta</taxon>
        <taxon>Spermatophyta</taxon>
        <taxon>Magnoliopsida</taxon>
        <taxon>eudicotyledons</taxon>
        <taxon>Gunneridae</taxon>
        <taxon>Pentapetalae</taxon>
        <taxon>Caryophyllales</taxon>
        <taxon>Caryophyllaceae</taxon>
        <taxon>Caryophylleae</taxon>
        <taxon>Saponaria</taxon>
    </lineage>
</organism>
<reference evidence="5 6" key="1">
    <citation type="submission" date="2024-03" db="EMBL/GenBank/DDBJ databases">
        <title>WGS assembly of Saponaria officinalis var. Norfolk2.</title>
        <authorList>
            <person name="Jenkins J."/>
            <person name="Shu S."/>
            <person name="Grimwood J."/>
            <person name="Barry K."/>
            <person name="Goodstein D."/>
            <person name="Schmutz J."/>
            <person name="Leebens-Mack J."/>
            <person name="Osbourn A."/>
        </authorList>
    </citation>
    <scope>NUCLEOTIDE SEQUENCE [LARGE SCALE GENOMIC DNA]</scope>
    <source>
        <strain evidence="6">cv. Norfolk2</strain>
        <strain evidence="5">JIC</strain>
        <tissue evidence="5">Leaf</tissue>
    </source>
</reference>
<feature type="repeat" description="PPR" evidence="3">
    <location>
        <begin position="494"/>
        <end position="528"/>
    </location>
</feature>
<dbReference type="GO" id="GO:0009451">
    <property type="term" value="P:RNA modification"/>
    <property type="evidence" value="ECO:0007669"/>
    <property type="project" value="InterPro"/>
</dbReference>
<feature type="domain" description="DYW" evidence="4">
    <location>
        <begin position="732"/>
        <end position="801"/>
    </location>
</feature>
<dbReference type="FunFam" id="1.25.40.10:FF:000158">
    <property type="entry name" value="pentatricopeptide repeat-containing protein At2g33680"/>
    <property type="match status" value="1"/>
</dbReference>
<feature type="repeat" description="PPR" evidence="3">
    <location>
        <begin position="193"/>
        <end position="227"/>
    </location>
</feature>
<dbReference type="Gene3D" id="1.25.40.10">
    <property type="entry name" value="Tetratricopeptide repeat domain"/>
    <property type="match status" value="4"/>
</dbReference>
<dbReference type="PANTHER" id="PTHR47926:SF452">
    <property type="entry name" value="PENTATRICOPEPTIDE REPEAT-CONTAINING PROTEIN"/>
    <property type="match status" value="1"/>
</dbReference>
<evidence type="ECO:0000256" key="3">
    <source>
        <dbReference type="PROSITE-ProRule" id="PRU00708"/>
    </source>
</evidence>
<sequence length="801" mass="91067">MFSSLIYTNLLTCNLPCNFWCAKIVQTLNPDPSTKHKSFVSILKYPKKTLKIYSRSRRKDDLILRTRSIISYVQSGNLEDALQVFDEMPKRDTFLWNVIIRGLVDAGRYGDVMLYYYRMQFEGVRADFLTYPFVIKACAWLISFDEGQMIHAKLVKIGLNVDLYVCNSLIAMYWKFGFVEHSERLFEEMVIKDLVSWNSMISGYVSVGDGCNALMCFRDMNAFGIVPDRFSMISALGACSFEGFLESGKEIHCQVLKFGLDERVQTAVVDMYSKCHELGYAEKFFRSITQKSVGAWNAMIGGYVFNNHPLESFSCLKNMQEDEKSVPDVITAINILPACAQLEALRQGKSVHGVGIRKGFIPHLVMETALIDMYGKCKNLNSAEFLFRQMSPKSLISWNVMVAAYVHNENYKEALNLFHTFLNVGWVPDAVMIASILPAFAELASLREGDQIHCYITKADISNTYILNATVYMYAKCGDLITARKIFNRVLEKDVVSWNTIIMAYALHGYGNEAVKSFNDMLQCEIQPNGSTFVSLLSACSSSGMVEEGWKYLDLMKREYGIDHGIEHYGCMIDLLGREENVDLALQFIEEMPLVPTSRIWGSLLTASKYNKNIEMAEYAARKILSFDNDNTGCCALLCHIYAKLGRWKDVERVNSMMNKEGVKRKTGCSMVEISGTIHKFVNYDRCHKEMSKIYDALDIILSKTEEDIYDKKLVRFSPAKLAKKRLSSPTYHSVRLGIVFGLISITIGKPVLVRKNTRLCEHCHGAVKRMSEITNREIIVGDSKMFHHFKGGKCTCGDYW</sequence>
<dbReference type="InterPro" id="IPR002885">
    <property type="entry name" value="PPR_rpt"/>
</dbReference>
<dbReference type="FunFam" id="1.25.40.10:FF:000344">
    <property type="entry name" value="Pentatricopeptide repeat-containing protein"/>
    <property type="match status" value="1"/>
</dbReference>
<keyword evidence="6" id="KW-1185">Reference proteome</keyword>
<gene>
    <name evidence="5" type="ORF">RND81_09G148600</name>
</gene>
<dbReference type="GO" id="GO:0003723">
    <property type="term" value="F:RNA binding"/>
    <property type="evidence" value="ECO:0007669"/>
    <property type="project" value="InterPro"/>
</dbReference>